<evidence type="ECO:0000259" key="5">
    <source>
        <dbReference type="SMART" id="SM00062"/>
    </source>
</evidence>
<comment type="similarity">
    <text evidence="1">Belongs to the bacterial solute-binding protein 3 family.</text>
</comment>
<reference evidence="6 7" key="1">
    <citation type="submission" date="2015-03" db="EMBL/GenBank/DDBJ databases">
        <title>Genome sequence of Kiloniella sp. P1-1, isolated from the gut microflora of Pacific white shrimp, Penaeus vannamei.</title>
        <authorList>
            <person name="Shao Z."/>
            <person name="Wang L."/>
            <person name="Li X."/>
        </authorList>
    </citation>
    <scope>NUCLEOTIDE SEQUENCE [LARGE SCALE GENOMIC DNA]</scope>
    <source>
        <strain evidence="6 7">P1-1</strain>
    </source>
</reference>
<keyword evidence="3 4" id="KW-0732">Signal</keyword>
<comment type="caution">
    <text evidence="6">The sequence shown here is derived from an EMBL/GenBank/DDBJ whole genome shotgun (WGS) entry which is preliminary data.</text>
</comment>
<organism evidence="6 7">
    <name type="scientific">Kiloniella litopenaei</name>
    <dbReference type="NCBI Taxonomy" id="1549748"/>
    <lineage>
        <taxon>Bacteria</taxon>
        <taxon>Pseudomonadati</taxon>
        <taxon>Pseudomonadota</taxon>
        <taxon>Alphaproteobacteria</taxon>
        <taxon>Rhodospirillales</taxon>
        <taxon>Kiloniellaceae</taxon>
        <taxon>Kiloniella</taxon>
    </lineage>
</organism>
<protein>
    <submittedName>
        <fullName evidence="6">Amino acid ABC transporter substrate-binding protein</fullName>
    </submittedName>
</protein>
<dbReference type="Proteomes" id="UP000034491">
    <property type="component" value="Unassembled WGS sequence"/>
</dbReference>
<dbReference type="CDD" id="cd13692">
    <property type="entry name" value="PBP2_BztA"/>
    <property type="match status" value="1"/>
</dbReference>
<dbReference type="STRING" id="1549748.WH95_13935"/>
<feature type="signal peptide" evidence="4">
    <location>
        <begin position="1"/>
        <end position="26"/>
    </location>
</feature>
<evidence type="ECO:0000313" key="6">
    <source>
        <dbReference type="EMBL" id="KKJ76310.1"/>
    </source>
</evidence>
<evidence type="ECO:0000256" key="1">
    <source>
        <dbReference type="ARBA" id="ARBA00010333"/>
    </source>
</evidence>
<feature type="chain" id="PRO_5005640548" evidence="4">
    <location>
        <begin position="27"/>
        <end position="343"/>
    </location>
</feature>
<feature type="domain" description="Solute-binding protein family 3/N-terminal" evidence="5">
    <location>
        <begin position="37"/>
        <end position="266"/>
    </location>
</feature>
<dbReference type="SUPFAM" id="SSF53850">
    <property type="entry name" value="Periplasmic binding protein-like II"/>
    <property type="match status" value="1"/>
</dbReference>
<dbReference type="AlphaFoldDB" id="A0A0M2R8K6"/>
<evidence type="ECO:0000256" key="4">
    <source>
        <dbReference type="SAM" id="SignalP"/>
    </source>
</evidence>
<keyword evidence="2" id="KW-0813">Transport</keyword>
<dbReference type="InterPro" id="IPR051455">
    <property type="entry name" value="Bact_solute-bind_prot3"/>
</dbReference>
<dbReference type="InterPro" id="IPR001638">
    <property type="entry name" value="Solute-binding_3/MltF_N"/>
</dbReference>
<gene>
    <name evidence="6" type="ORF">WH95_13935</name>
</gene>
<dbReference type="EMBL" id="LANI01000020">
    <property type="protein sequence ID" value="KKJ76310.1"/>
    <property type="molecule type" value="Genomic_DNA"/>
</dbReference>
<dbReference type="SMART" id="SM00062">
    <property type="entry name" value="PBPb"/>
    <property type="match status" value="1"/>
</dbReference>
<accession>A0A0M2R8K6</accession>
<dbReference type="GO" id="GO:0006865">
    <property type="term" value="P:amino acid transport"/>
    <property type="evidence" value="ECO:0007669"/>
    <property type="project" value="TreeGrafter"/>
</dbReference>
<dbReference type="Pfam" id="PF00497">
    <property type="entry name" value="SBP_bac_3"/>
    <property type="match status" value="1"/>
</dbReference>
<evidence type="ECO:0000256" key="3">
    <source>
        <dbReference type="ARBA" id="ARBA00022729"/>
    </source>
</evidence>
<dbReference type="Gene3D" id="3.40.190.10">
    <property type="entry name" value="Periplasmic binding protein-like II"/>
    <property type="match status" value="2"/>
</dbReference>
<proteinExistence type="inferred from homology"/>
<evidence type="ECO:0000313" key="7">
    <source>
        <dbReference type="Proteomes" id="UP000034491"/>
    </source>
</evidence>
<name>A0A0M2R8K6_9PROT</name>
<dbReference type="PANTHER" id="PTHR30085">
    <property type="entry name" value="AMINO ACID ABC TRANSPORTER PERMEASE"/>
    <property type="match status" value="1"/>
</dbReference>
<dbReference type="PATRIC" id="fig|1549748.8.peg.1522"/>
<dbReference type="PANTHER" id="PTHR30085:SF7">
    <property type="entry name" value="AMINO-ACID ABC TRANSPORTER-BINDING PROTEIN YHDW-RELATED"/>
    <property type="match status" value="1"/>
</dbReference>
<keyword evidence="7" id="KW-1185">Reference proteome</keyword>
<sequence>MKKLTAKKISGLMAASLALFVTQASAGTLDDVKARGHINCGVSEGVPGFSNPNSDGVWSGLDVDMCRAVSAAIFGESDKIKFVPLASKQKILAVVTGQVDLTSRTTTWTMKRDTKEGVDFTTIVFYDGQGFMTRKDLGVSSAKELDGATVCVTSGTTTELNLADFARANSLNFEPVVFEGKKEAVNAYRSGRCDALTTDNSQLASFRTTMPDPSAHVLLPEIISKEPLSPLVKHGDNQWKDLVTWTINGLITAEELGVTQKNVSDLGEAQRNNPTVQRMLGASGEYGSYIGLENDWMVKAITAVGNYGEIFDRNLGKDSPLNLPRGTNALWQDGGLMYVAPLR</sequence>
<dbReference type="RefSeq" id="WP_046508303.1">
    <property type="nucleotide sequence ID" value="NZ_LANI01000020.1"/>
</dbReference>
<evidence type="ECO:0000256" key="2">
    <source>
        <dbReference type="ARBA" id="ARBA00022448"/>
    </source>
</evidence>